<organism evidence="1 2">
    <name type="scientific">Rhodococcoides trifolii</name>
    <dbReference type="NCBI Taxonomy" id="908250"/>
    <lineage>
        <taxon>Bacteria</taxon>
        <taxon>Bacillati</taxon>
        <taxon>Actinomycetota</taxon>
        <taxon>Actinomycetes</taxon>
        <taxon>Mycobacteriales</taxon>
        <taxon>Nocardiaceae</taxon>
        <taxon>Rhodococcoides</taxon>
    </lineage>
</organism>
<protein>
    <recommendedName>
        <fullName evidence="3">DUF3445 domain-containing protein</fullName>
    </recommendedName>
</protein>
<name>A0A917CZ33_9NOCA</name>
<comment type="caution">
    <text evidence="1">The sequence shown here is derived from an EMBL/GenBank/DDBJ whole genome shotgun (WGS) entry which is preliminary data.</text>
</comment>
<reference evidence="1" key="2">
    <citation type="submission" date="2020-09" db="EMBL/GenBank/DDBJ databases">
        <authorList>
            <person name="Sun Q."/>
            <person name="Sedlacek I."/>
        </authorList>
    </citation>
    <scope>NUCLEOTIDE SEQUENCE</scope>
    <source>
        <strain evidence="1">CCM 7905</strain>
    </source>
</reference>
<dbReference type="InterPro" id="IPR021848">
    <property type="entry name" value="HODM_asu-like"/>
</dbReference>
<proteinExistence type="predicted"/>
<dbReference type="Proteomes" id="UP000654257">
    <property type="component" value="Unassembled WGS sequence"/>
</dbReference>
<reference evidence="1" key="1">
    <citation type="journal article" date="2014" name="Int. J. Syst. Evol. Microbiol.">
        <title>Complete genome sequence of Corynebacterium casei LMG S-19264T (=DSM 44701T), isolated from a smear-ripened cheese.</title>
        <authorList>
            <consortium name="US DOE Joint Genome Institute (JGI-PGF)"/>
            <person name="Walter F."/>
            <person name="Albersmeier A."/>
            <person name="Kalinowski J."/>
            <person name="Ruckert C."/>
        </authorList>
    </citation>
    <scope>NUCLEOTIDE SEQUENCE</scope>
    <source>
        <strain evidence="1">CCM 7905</strain>
    </source>
</reference>
<keyword evidence="2" id="KW-1185">Reference proteome</keyword>
<evidence type="ECO:0008006" key="3">
    <source>
        <dbReference type="Google" id="ProtNLM"/>
    </source>
</evidence>
<evidence type="ECO:0000313" key="1">
    <source>
        <dbReference type="EMBL" id="GGG02414.1"/>
    </source>
</evidence>
<dbReference type="EMBL" id="BMCU01000002">
    <property type="protein sequence ID" value="GGG02414.1"/>
    <property type="molecule type" value="Genomic_DNA"/>
</dbReference>
<dbReference type="RefSeq" id="WP_188544257.1">
    <property type="nucleotide sequence ID" value="NZ_BMCU01000002.1"/>
</dbReference>
<dbReference type="AlphaFoldDB" id="A0A917CZ33"/>
<dbReference type="Pfam" id="PF11927">
    <property type="entry name" value="HODM_asu-like"/>
    <property type="match status" value="1"/>
</dbReference>
<gene>
    <name evidence="1" type="ORF">GCM10007304_15510</name>
</gene>
<evidence type="ECO:0000313" key="2">
    <source>
        <dbReference type="Proteomes" id="UP000654257"/>
    </source>
</evidence>
<accession>A0A917CZ33</accession>
<sequence>MTASFPYPFESDTYRSSVNVEPARTRHETAAGRWGDDIVDVGADYAAVVAERADILRRDPRRHAALPHMRDATWDALRVVVTELARSRPDVVTVHIDGSTWTLRNDLLDTTHTWIDRDDASLPDNPLVFAAKQIQEDVVLLDRRDGRLFADAGVVTFAADWSMNFDLGMPFLDIHRPVPRLLPDGIAARAQSLLLSLDVGQWMRRTNWSTGVDHRLDMSAEARGEWKPLREELWEASAEDVGRRLCLRVEVQHLTRIAPSGAVLFLIRTHMITLNELASVPGWAERFVNVVRELPDDIADYKGLSALRPAIERWWSFAS</sequence>